<gene>
    <name evidence="3" type="ORF">HF086_008255</name>
</gene>
<organism evidence="3 4">
    <name type="scientific">Spodoptera exigua</name>
    <name type="common">Beet armyworm</name>
    <name type="synonym">Noctua fulgens</name>
    <dbReference type="NCBI Taxonomy" id="7107"/>
    <lineage>
        <taxon>Eukaryota</taxon>
        <taxon>Metazoa</taxon>
        <taxon>Ecdysozoa</taxon>
        <taxon>Arthropoda</taxon>
        <taxon>Hexapoda</taxon>
        <taxon>Insecta</taxon>
        <taxon>Pterygota</taxon>
        <taxon>Neoptera</taxon>
        <taxon>Endopterygota</taxon>
        <taxon>Lepidoptera</taxon>
        <taxon>Glossata</taxon>
        <taxon>Ditrysia</taxon>
        <taxon>Noctuoidea</taxon>
        <taxon>Noctuidae</taxon>
        <taxon>Amphipyrinae</taxon>
        <taxon>Spodoptera</taxon>
    </lineage>
</organism>
<feature type="domain" description="PiggyBac transposable element-derived protein" evidence="2">
    <location>
        <begin position="110"/>
        <end position="197"/>
    </location>
</feature>
<protein>
    <recommendedName>
        <fullName evidence="2">PiggyBac transposable element-derived protein domain-containing protein</fullName>
    </recommendedName>
</protein>
<feature type="domain" description="PiggyBac transposable element-derived protein" evidence="2">
    <location>
        <begin position="206"/>
        <end position="367"/>
    </location>
</feature>
<feature type="region of interest" description="Disordered" evidence="1">
    <location>
        <begin position="11"/>
        <end position="59"/>
    </location>
</feature>
<dbReference type="Pfam" id="PF13843">
    <property type="entry name" value="DDE_Tnp_1_7"/>
    <property type="match status" value="2"/>
</dbReference>
<dbReference type="PANTHER" id="PTHR46599:SF6">
    <property type="entry name" value="DUAL SPECIFICITY PHOSPHATASE 26"/>
    <property type="match status" value="1"/>
</dbReference>
<feature type="compositionally biased region" description="Acidic residues" evidence="1">
    <location>
        <begin position="13"/>
        <end position="31"/>
    </location>
</feature>
<dbReference type="InterPro" id="IPR029526">
    <property type="entry name" value="PGBD"/>
</dbReference>
<evidence type="ECO:0000313" key="4">
    <source>
        <dbReference type="Proteomes" id="UP000814243"/>
    </source>
</evidence>
<dbReference type="PANTHER" id="PTHR46599">
    <property type="entry name" value="PIGGYBAC TRANSPOSABLE ELEMENT-DERIVED PROTEIN 4"/>
    <property type="match status" value="1"/>
</dbReference>
<name>A0A922MTP7_SPOEX</name>
<accession>A0A922MTP7</accession>
<dbReference type="Proteomes" id="UP000814243">
    <property type="component" value="Unassembled WGS sequence"/>
</dbReference>
<dbReference type="EMBL" id="JACEFF010000183">
    <property type="protein sequence ID" value="KAH9642642.1"/>
    <property type="molecule type" value="Genomic_DNA"/>
</dbReference>
<comment type="caution">
    <text evidence="3">The sequence shown here is derived from an EMBL/GenBank/DDBJ whole genome shotgun (WGS) entry which is preliminary data.</text>
</comment>
<proteinExistence type="predicted"/>
<evidence type="ECO:0000313" key="3">
    <source>
        <dbReference type="EMBL" id="KAH9642642.1"/>
    </source>
</evidence>
<evidence type="ECO:0000256" key="1">
    <source>
        <dbReference type="SAM" id="MobiDB-lite"/>
    </source>
</evidence>
<dbReference type="AlphaFoldDB" id="A0A922MTP7"/>
<reference evidence="3" key="1">
    <citation type="journal article" date="2021" name="G3 (Bethesda)">
        <title>Genome and transcriptome analysis of the beet armyworm Spodoptera exigua reveals targets for pest control. .</title>
        <authorList>
            <person name="Simon S."/>
            <person name="Breeschoten T."/>
            <person name="Jansen H.J."/>
            <person name="Dirks R.P."/>
            <person name="Schranz M.E."/>
            <person name="Ros V.I.D."/>
        </authorList>
    </citation>
    <scope>NUCLEOTIDE SEQUENCE</scope>
    <source>
        <strain evidence="3">TB_SE_WUR_2020</strain>
    </source>
</reference>
<sequence>MSNETQIVQWLDEVSDEEQDVAGSDSEDETVNDAAIDSAHDLESEIEESEDIQNISEPSEGTYFLSRHTQRNGPKVKWSKVPPCNAVRTRAQNIIVHLPGVKEYARNAKSPLECFQLFFDREVIQLLVTNTNLYIDKIKARFGRDRDALPSDDTEMNAFLGLLIMAGVLRASHLNFIDLWAQDGSGVEMFRLTMSYKHGEYQISNSPDDIVKRLVEPIKRSGRNITTDNWYTSTKLAKELLTPEYKLTLVGTLNKRKPDIPTEFLPNKNRPPHSSVFGFHNQMTIVSYVPKPKKAVVLLSTMHYDNAIDETTGSAQKPEIITYYNSTKGGVDCNDQLCSNYNVGRRTKDGLWLFFFHLVNVSGINAFVIHKANTDKGITHIRRIFLKQLAAALVTDHQKRRIQLRAVPTTTKKRLREVHDVDETVQQSTAKRGRCSSCPRKNDKKLTSKCFKCHKFICQQHSRVYCVGCRTEESADETD</sequence>
<evidence type="ECO:0000259" key="2">
    <source>
        <dbReference type="Pfam" id="PF13843"/>
    </source>
</evidence>